<evidence type="ECO:0000256" key="2">
    <source>
        <dbReference type="ARBA" id="ARBA00012438"/>
    </source>
</evidence>
<dbReference type="Gene3D" id="3.30.565.10">
    <property type="entry name" value="Histidine kinase-like ATPase, C-terminal domain"/>
    <property type="match status" value="1"/>
</dbReference>
<dbReference type="GO" id="GO:0005524">
    <property type="term" value="F:ATP binding"/>
    <property type="evidence" value="ECO:0007669"/>
    <property type="project" value="UniProtKB-KW"/>
</dbReference>
<keyword evidence="6" id="KW-1133">Transmembrane helix</keyword>
<dbReference type="InterPro" id="IPR036890">
    <property type="entry name" value="HATPase_C_sf"/>
</dbReference>
<evidence type="ECO:0000256" key="4">
    <source>
        <dbReference type="ARBA" id="ARBA00022679"/>
    </source>
</evidence>
<protein>
    <recommendedName>
        <fullName evidence="2">histidine kinase</fullName>
        <ecNumber evidence="2">2.7.13.3</ecNumber>
    </recommendedName>
</protein>
<proteinExistence type="predicted"/>
<dbReference type="PANTHER" id="PTHR43047">
    <property type="entry name" value="TWO-COMPONENT HISTIDINE PROTEIN KINASE"/>
    <property type="match status" value="1"/>
</dbReference>
<dbReference type="RefSeq" id="WP_289963622.1">
    <property type="nucleotide sequence ID" value="NZ_JAUEOZ010000002.1"/>
</dbReference>
<organism evidence="8 9">
    <name type="scientific">Vibrio agarivorans</name>
    <dbReference type="NCBI Taxonomy" id="153622"/>
    <lineage>
        <taxon>Bacteria</taxon>
        <taxon>Pseudomonadati</taxon>
        <taxon>Pseudomonadota</taxon>
        <taxon>Gammaproteobacteria</taxon>
        <taxon>Vibrionales</taxon>
        <taxon>Vibrionaceae</taxon>
        <taxon>Vibrio</taxon>
    </lineage>
</organism>
<evidence type="ECO:0000256" key="1">
    <source>
        <dbReference type="ARBA" id="ARBA00000085"/>
    </source>
</evidence>
<dbReference type="EC" id="2.7.13.3" evidence="2"/>
<feature type="transmembrane region" description="Helical" evidence="6">
    <location>
        <begin position="220"/>
        <end position="238"/>
    </location>
</feature>
<dbReference type="Gene3D" id="1.10.287.130">
    <property type="match status" value="1"/>
</dbReference>
<keyword evidence="8" id="KW-0547">Nucleotide-binding</keyword>
<accession>A0ABT7Y667</accession>
<keyword evidence="3" id="KW-0597">Phosphoprotein</keyword>
<keyword evidence="6" id="KW-0472">Membrane</keyword>
<sequence length="518" mass="57690">MSKVRITLVALVLTLFTLISFTVLHNIEYKAITEYRTAISQLGHKLVANRDSITLQSIKGIQSSYELNRGLVAIEKNVRELSLTYTENVTKSVFFNRIETYDAVRSFHDAALEVAQALDRLVGVIVARESVLSSFDIGLNAQNENSAKQSVLIESLLSQQSQVELGDENINRLAFIFNDLHLQKQQLFSIILSGMNADFVEVAEHRLSELATDIRNRYDVLLLLSLLNLFLILGVLGFHRAKELQRNNHAYKESVAKSEQASKAKSLFLATMSHELRTPMNGVLGIAELIKEQSSEIEVKKQAQTIVDSGEHLVTLLNDILDFSKIEEGKMRLEASEFDMSDVTKNIESTLHSLAANKQIELNVNNHIPSNMRVIGDSARLRQVLYNVVGNGIKFTEKGEVSLSIDYHKQQKENVHFTITDTGFGIERERLNSIFNAFEQADLSTTRKFGGTGLGLAIVKQLVELMDGTIDVFSQPNVGTQVVIKLPMQVILHVAAPREVGEYALGGPAHDESMQNVG</sequence>
<evidence type="ECO:0000256" key="3">
    <source>
        <dbReference type="ARBA" id="ARBA00022553"/>
    </source>
</evidence>
<name>A0ABT7Y667_9VIBR</name>
<dbReference type="InterPro" id="IPR005467">
    <property type="entry name" value="His_kinase_dom"/>
</dbReference>
<dbReference type="SMART" id="SM00388">
    <property type="entry name" value="HisKA"/>
    <property type="match status" value="1"/>
</dbReference>
<dbReference type="InterPro" id="IPR004358">
    <property type="entry name" value="Sig_transdc_His_kin-like_C"/>
</dbReference>
<evidence type="ECO:0000313" key="9">
    <source>
        <dbReference type="Proteomes" id="UP001169719"/>
    </source>
</evidence>
<dbReference type="InterPro" id="IPR003661">
    <property type="entry name" value="HisK_dim/P_dom"/>
</dbReference>
<evidence type="ECO:0000313" key="8">
    <source>
        <dbReference type="EMBL" id="MDN2483553.1"/>
    </source>
</evidence>
<dbReference type="EMBL" id="JAUEOZ010000002">
    <property type="protein sequence ID" value="MDN2483553.1"/>
    <property type="molecule type" value="Genomic_DNA"/>
</dbReference>
<feature type="domain" description="Histidine kinase" evidence="7">
    <location>
        <begin position="271"/>
        <end position="490"/>
    </location>
</feature>
<evidence type="ECO:0000256" key="6">
    <source>
        <dbReference type="SAM" id="Phobius"/>
    </source>
</evidence>
<keyword evidence="6" id="KW-0812">Transmembrane</keyword>
<keyword evidence="9" id="KW-1185">Reference proteome</keyword>
<comment type="catalytic activity">
    <reaction evidence="1">
        <text>ATP + protein L-histidine = ADP + protein N-phospho-L-histidine.</text>
        <dbReference type="EC" id="2.7.13.3"/>
    </reaction>
</comment>
<dbReference type="InterPro" id="IPR036097">
    <property type="entry name" value="HisK_dim/P_sf"/>
</dbReference>
<reference evidence="8" key="1">
    <citation type="submission" date="2024-05" db="EMBL/GenBank/DDBJ databases">
        <title>Genome Sequences of Four Agar- Degrading Marine Bacteria.</title>
        <authorList>
            <person name="Phillips E.K."/>
            <person name="Shaffer J.C."/>
            <person name="Henson M.W."/>
            <person name="Temperton B."/>
            <person name="Thrash C.J."/>
            <person name="Martin M.O."/>
        </authorList>
    </citation>
    <scope>NUCLEOTIDE SEQUENCE</scope>
    <source>
        <strain evidence="8">EKP203</strain>
    </source>
</reference>
<dbReference type="SMART" id="SM00387">
    <property type="entry name" value="HATPase_c"/>
    <property type="match status" value="1"/>
</dbReference>
<dbReference type="Pfam" id="PF02518">
    <property type="entry name" value="HATPase_c"/>
    <property type="match status" value="1"/>
</dbReference>
<evidence type="ECO:0000256" key="5">
    <source>
        <dbReference type="ARBA" id="ARBA00022777"/>
    </source>
</evidence>
<dbReference type="Pfam" id="PF00512">
    <property type="entry name" value="HisKA"/>
    <property type="match status" value="1"/>
</dbReference>
<dbReference type="SUPFAM" id="SSF47384">
    <property type="entry name" value="Homodimeric domain of signal transducing histidine kinase"/>
    <property type="match status" value="1"/>
</dbReference>
<evidence type="ECO:0000259" key="7">
    <source>
        <dbReference type="PROSITE" id="PS50109"/>
    </source>
</evidence>
<dbReference type="CDD" id="cd16922">
    <property type="entry name" value="HATPase_EvgS-ArcB-TorS-like"/>
    <property type="match status" value="1"/>
</dbReference>
<gene>
    <name evidence="8" type="ORF">QWJ08_19595</name>
</gene>
<comment type="caution">
    <text evidence="8">The sequence shown here is derived from an EMBL/GenBank/DDBJ whole genome shotgun (WGS) entry which is preliminary data.</text>
</comment>
<keyword evidence="8" id="KW-0067">ATP-binding</keyword>
<keyword evidence="5" id="KW-0418">Kinase</keyword>
<keyword evidence="4" id="KW-0808">Transferase</keyword>
<dbReference type="InterPro" id="IPR003594">
    <property type="entry name" value="HATPase_dom"/>
</dbReference>
<dbReference type="PROSITE" id="PS50109">
    <property type="entry name" value="HIS_KIN"/>
    <property type="match status" value="1"/>
</dbReference>
<dbReference type="CDD" id="cd00082">
    <property type="entry name" value="HisKA"/>
    <property type="match status" value="1"/>
</dbReference>
<dbReference type="PRINTS" id="PR00344">
    <property type="entry name" value="BCTRLSENSOR"/>
</dbReference>
<dbReference type="Proteomes" id="UP001169719">
    <property type="component" value="Unassembled WGS sequence"/>
</dbReference>
<dbReference type="SUPFAM" id="SSF55874">
    <property type="entry name" value="ATPase domain of HSP90 chaperone/DNA topoisomerase II/histidine kinase"/>
    <property type="match status" value="1"/>
</dbReference>